<name>A0ABQ6ZDR1_9GAMM</name>
<reference evidence="2 3" key="1">
    <citation type="submission" date="2017-10" db="EMBL/GenBank/DDBJ databases">
        <title>Whole genome sequencing of members of genus Pseudoxanthomonas.</title>
        <authorList>
            <person name="Kumar S."/>
            <person name="Bansal K."/>
            <person name="Kaur A."/>
            <person name="Patil P."/>
            <person name="Sharma S."/>
            <person name="Patil P.B."/>
        </authorList>
    </citation>
    <scope>NUCLEOTIDE SEQUENCE [LARGE SCALE GENOMIC DNA]</scope>
    <source>
        <strain evidence="2 3">DSM 17109</strain>
    </source>
</reference>
<dbReference type="PROSITE" id="PS51833">
    <property type="entry name" value="HDOD"/>
    <property type="match status" value="1"/>
</dbReference>
<dbReference type="EMBL" id="PDWW01000028">
    <property type="protein sequence ID" value="KAF1723449.1"/>
    <property type="molecule type" value="Genomic_DNA"/>
</dbReference>
<dbReference type="SUPFAM" id="SSF109604">
    <property type="entry name" value="HD-domain/PDEase-like"/>
    <property type="match status" value="1"/>
</dbReference>
<feature type="domain" description="HDOD" evidence="1">
    <location>
        <begin position="30"/>
        <end position="222"/>
    </location>
</feature>
<dbReference type="Pfam" id="PF08668">
    <property type="entry name" value="HDOD"/>
    <property type="match status" value="1"/>
</dbReference>
<comment type="caution">
    <text evidence="2">The sequence shown here is derived from an EMBL/GenBank/DDBJ whole genome shotgun (WGS) entry which is preliminary data.</text>
</comment>
<gene>
    <name evidence="2" type="ORF">CSC78_16005</name>
</gene>
<protein>
    <submittedName>
        <fullName evidence="2">Signal transduction protein</fullName>
    </submittedName>
</protein>
<dbReference type="Gene3D" id="1.10.3210.10">
    <property type="entry name" value="Hypothetical protein af1432"/>
    <property type="match status" value="1"/>
</dbReference>
<evidence type="ECO:0000313" key="3">
    <source>
        <dbReference type="Proteomes" id="UP000781710"/>
    </source>
</evidence>
<sequence length="254" mass="26785">MASLPAEDSDAVIAAVRRRLQRFAEDPQRLPRRPQLLPHLLSTLNDDDASSRDIASVIARDPTLAATLLKLANSALYRSHGAAVESLDRAVAMVGVDGLRHLVAVALMQPVMRVEGGVFGRLPDLIWDHTQRTALIAADAARAGGREEVFAAQLLALLQGLGAIVVVQALRDAVAAQAGGFPDAGSMGHVLHRWSPRIGRAVAREWGLSERVMQALDEQGADATHAMSPLARALAMAAPEASAVMDGVAEANAA</sequence>
<evidence type="ECO:0000313" key="2">
    <source>
        <dbReference type="EMBL" id="KAF1723449.1"/>
    </source>
</evidence>
<dbReference type="PANTHER" id="PTHR33525">
    <property type="match status" value="1"/>
</dbReference>
<proteinExistence type="predicted"/>
<dbReference type="PANTHER" id="PTHR33525:SF6">
    <property type="entry name" value="HDOD DOMAIN-CONTAINING PROTEIN"/>
    <property type="match status" value="1"/>
</dbReference>
<keyword evidence="3" id="KW-1185">Reference proteome</keyword>
<dbReference type="InterPro" id="IPR013976">
    <property type="entry name" value="HDOD"/>
</dbReference>
<dbReference type="InterPro" id="IPR052340">
    <property type="entry name" value="RNase_Y/CdgJ"/>
</dbReference>
<evidence type="ECO:0000259" key="1">
    <source>
        <dbReference type="PROSITE" id="PS51833"/>
    </source>
</evidence>
<organism evidence="2 3">
    <name type="scientific">Pseudoxanthomonas japonensis</name>
    <dbReference type="NCBI Taxonomy" id="69284"/>
    <lineage>
        <taxon>Bacteria</taxon>
        <taxon>Pseudomonadati</taxon>
        <taxon>Pseudomonadota</taxon>
        <taxon>Gammaproteobacteria</taxon>
        <taxon>Lysobacterales</taxon>
        <taxon>Lysobacteraceae</taxon>
        <taxon>Pseudoxanthomonas</taxon>
    </lineage>
</organism>
<accession>A0ABQ6ZDR1</accession>
<dbReference type="Proteomes" id="UP000781710">
    <property type="component" value="Unassembled WGS sequence"/>
</dbReference>